<dbReference type="AlphaFoldDB" id="A0A016SMD5"/>
<gene>
    <name evidence="1" type="primary">Acey_s0202.g1792</name>
    <name evidence="1" type="ORF">Y032_0202g1792</name>
</gene>
<accession>A0A016SMD5</accession>
<organism evidence="1 2">
    <name type="scientific">Ancylostoma ceylanicum</name>
    <dbReference type="NCBI Taxonomy" id="53326"/>
    <lineage>
        <taxon>Eukaryota</taxon>
        <taxon>Metazoa</taxon>
        <taxon>Ecdysozoa</taxon>
        <taxon>Nematoda</taxon>
        <taxon>Chromadorea</taxon>
        <taxon>Rhabditida</taxon>
        <taxon>Rhabditina</taxon>
        <taxon>Rhabditomorpha</taxon>
        <taxon>Strongyloidea</taxon>
        <taxon>Ancylostomatidae</taxon>
        <taxon>Ancylostomatinae</taxon>
        <taxon>Ancylostoma</taxon>
    </lineage>
</organism>
<reference evidence="2" key="1">
    <citation type="journal article" date="2015" name="Nat. Genet.">
        <title>The genome and transcriptome of the zoonotic hookworm Ancylostoma ceylanicum identify infection-specific gene families.</title>
        <authorList>
            <person name="Schwarz E.M."/>
            <person name="Hu Y."/>
            <person name="Antoshechkin I."/>
            <person name="Miller M.M."/>
            <person name="Sternberg P.W."/>
            <person name="Aroian R.V."/>
        </authorList>
    </citation>
    <scope>NUCLEOTIDE SEQUENCE</scope>
    <source>
        <strain evidence="2">HY135</strain>
    </source>
</reference>
<keyword evidence="2" id="KW-1185">Reference proteome</keyword>
<protein>
    <submittedName>
        <fullName evidence="1">Uncharacterized protein</fullName>
    </submittedName>
</protein>
<comment type="caution">
    <text evidence="1">The sequence shown here is derived from an EMBL/GenBank/DDBJ whole genome shotgun (WGS) entry which is preliminary data.</text>
</comment>
<proteinExistence type="predicted"/>
<name>A0A016SMD5_9BILA</name>
<evidence type="ECO:0000313" key="1">
    <source>
        <dbReference type="EMBL" id="EYB91790.1"/>
    </source>
</evidence>
<dbReference type="EMBL" id="JARK01001538">
    <property type="protein sequence ID" value="EYB91790.1"/>
    <property type="molecule type" value="Genomic_DNA"/>
</dbReference>
<dbReference type="Proteomes" id="UP000024635">
    <property type="component" value="Unassembled WGS sequence"/>
</dbReference>
<evidence type="ECO:0000313" key="2">
    <source>
        <dbReference type="Proteomes" id="UP000024635"/>
    </source>
</evidence>
<sequence length="199" mass="22802">MYLHNGKKDDSGPKETPKIPAVKLISQKIRHFILDDLIQLPAPARLLLQIDRYRQKTHLEKLIRQFHFSFANHNSRITLCKFGATGLIYYTTKKVYKIDHDFIELAESEMAAAKKYSRGESYGLFSCGKRTFENHLQNALSNRKLMISVIGGPVTDSEEAANFFEEVLVHLNIKTRATVNWIWYIVYKVVTKGLAGNVS</sequence>